<name>A0A5B7FPW9_PORTR</name>
<evidence type="ECO:0000313" key="2">
    <source>
        <dbReference type="Proteomes" id="UP000324222"/>
    </source>
</evidence>
<dbReference type="Proteomes" id="UP000324222">
    <property type="component" value="Unassembled WGS sequence"/>
</dbReference>
<sequence>MQLFNVGPKFIVRDEETLHHDLKPEGCKRSVTQKTLNIIRRLLEANPRIYSKELKDRNPALLAILLELFNVGPKFIVRHEETLHHDLKPEGRNRSVTQRTLNIIRRSLEANSHIHSKEIKARNPALLAIQGTAQLLGIIMRK</sequence>
<keyword evidence="2" id="KW-1185">Reference proteome</keyword>
<reference evidence="1 2" key="1">
    <citation type="submission" date="2019-05" db="EMBL/GenBank/DDBJ databases">
        <title>Another draft genome of Portunus trituberculatus and its Hox gene families provides insights of decapod evolution.</title>
        <authorList>
            <person name="Jeong J.-H."/>
            <person name="Song I."/>
            <person name="Kim S."/>
            <person name="Choi T."/>
            <person name="Kim D."/>
            <person name="Ryu S."/>
            <person name="Kim W."/>
        </authorList>
    </citation>
    <scope>NUCLEOTIDE SEQUENCE [LARGE SCALE GENOMIC DNA]</scope>
    <source>
        <tissue evidence="1">Muscle</tissue>
    </source>
</reference>
<gene>
    <name evidence="1" type="ORF">E2C01_041051</name>
</gene>
<evidence type="ECO:0000313" key="1">
    <source>
        <dbReference type="EMBL" id="MPC47309.1"/>
    </source>
</evidence>
<accession>A0A5B7FPW9</accession>
<dbReference type="EMBL" id="VSRR010007666">
    <property type="protein sequence ID" value="MPC47309.1"/>
    <property type="molecule type" value="Genomic_DNA"/>
</dbReference>
<proteinExistence type="predicted"/>
<comment type="caution">
    <text evidence="1">The sequence shown here is derived from an EMBL/GenBank/DDBJ whole genome shotgun (WGS) entry which is preliminary data.</text>
</comment>
<dbReference type="AlphaFoldDB" id="A0A5B7FPW9"/>
<organism evidence="1 2">
    <name type="scientific">Portunus trituberculatus</name>
    <name type="common">Swimming crab</name>
    <name type="synonym">Neptunus trituberculatus</name>
    <dbReference type="NCBI Taxonomy" id="210409"/>
    <lineage>
        <taxon>Eukaryota</taxon>
        <taxon>Metazoa</taxon>
        <taxon>Ecdysozoa</taxon>
        <taxon>Arthropoda</taxon>
        <taxon>Crustacea</taxon>
        <taxon>Multicrustacea</taxon>
        <taxon>Malacostraca</taxon>
        <taxon>Eumalacostraca</taxon>
        <taxon>Eucarida</taxon>
        <taxon>Decapoda</taxon>
        <taxon>Pleocyemata</taxon>
        <taxon>Brachyura</taxon>
        <taxon>Eubrachyura</taxon>
        <taxon>Portunoidea</taxon>
        <taxon>Portunidae</taxon>
        <taxon>Portuninae</taxon>
        <taxon>Portunus</taxon>
    </lineage>
</organism>
<protein>
    <submittedName>
        <fullName evidence="1">Uncharacterized protein</fullName>
    </submittedName>
</protein>